<dbReference type="Proteomes" id="UP000623967">
    <property type="component" value="Unassembled WGS sequence"/>
</dbReference>
<name>A0ABS1TPR4_9BACI</name>
<gene>
    <name evidence="1" type="ORF">JK635_13610</name>
</gene>
<dbReference type="RefSeq" id="WP_202654506.1">
    <property type="nucleotide sequence ID" value="NZ_JAESWB010000181.1"/>
</dbReference>
<evidence type="ECO:0000313" key="2">
    <source>
        <dbReference type="Proteomes" id="UP000623967"/>
    </source>
</evidence>
<sequence>MAKSKFYPSSIPARVIPRLFRQVISKKVEKKVVIIKTKYAKSVEERVTTAETAIKRITESINKYFQVDTNEVAQKKLTKRAAAIRKICYVKTLLRLLSAEFFFSYH</sequence>
<protein>
    <submittedName>
        <fullName evidence="1">Uncharacterized protein</fullName>
    </submittedName>
</protein>
<evidence type="ECO:0000313" key="1">
    <source>
        <dbReference type="EMBL" id="MBL4953247.1"/>
    </source>
</evidence>
<proteinExistence type="predicted"/>
<comment type="caution">
    <text evidence="1">The sequence shown here is derived from an EMBL/GenBank/DDBJ whole genome shotgun (WGS) entry which is preliminary data.</text>
</comment>
<organism evidence="1 2">
    <name type="scientific">Neobacillus paridis</name>
    <dbReference type="NCBI Taxonomy" id="2803862"/>
    <lineage>
        <taxon>Bacteria</taxon>
        <taxon>Bacillati</taxon>
        <taxon>Bacillota</taxon>
        <taxon>Bacilli</taxon>
        <taxon>Bacillales</taxon>
        <taxon>Bacillaceae</taxon>
        <taxon>Neobacillus</taxon>
    </lineage>
</organism>
<reference evidence="1 2" key="1">
    <citation type="submission" date="2021-01" db="EMBL/GenBank/DDBJ databases">
        <title>Genome public.</title>
        <authorList>
            <person name="Liu C."/>
            <person name="Sun Q."/>
        </authorList>
    </citation>
    <scope>NUCLEOTIDE SEQUENCE [LARGE SCALE GENOMIC DNA]</scope>
    <source>
        <strain evidence="1 2">YIM B02564</strain>
    </source>
</reference>
<dbReference type="EMBL" id="JAESWB010000181">
    <property type="protein sequence ID" value="MBL4953247.1"/>
    <property type="molecule type" value="Genomic_DNA"/>
</dbReference>
<accession>A0ABS1TPR4</accession>
<keyword evidence="2" id="KW-1185">Reference proteome</keyword>